<accession>A0A0C3C7J2</accession>
<reference evidence="2" key="2">
    <citation type="submission" date="2015-01" db="EMBL/GenBank/DDBJ databases">
        <title>Evolutionary Origins and Diversification of the Mycorrhizal Mutualists.</title>
        <authorList>
            <consortium name="DOE Joint Genome Institute"/>
            <consortium name="Mycorrhizal Genomics Consortium"/>
            <person name="Kohler A."/>
            <person name="Kuo A."/>
            <person name="Nagy L.G."/>
            <person name="Floudas D."/>
            <person name="Copeland A."/>
            <person name="Barry K.W."/>
            <person name="Cichocki N."/>
            <person name="Veneault-Fourrey C."/>
            <person name="LaButti K."/>
            <person name="Lindquist E.A."/>
            <person name="Lipzen A."/>
            <person name="Lundell T."/>
            <person name="Morin E."/>
            <person name="Murat C."/>
            <person name="Riley R."/>
            <person name="Ohm R."/>
            <person name="Sun H."/>
            <person name="Tunlid A."/>
            <person name="Henrissat B."/>
            <person name="Grigoriev I.V."/>
            <person name="Hibbett D.S."/>
            <person name="Martin F."/>
        </authorList>
    </citation>
    <scope>NUCLEOTIDE SEQUENCE [LARGE SCALE GENOMIC DNA]</scope>
    <source>
        <strain evidence="2">F 1598</strain>
    </source>
</reference>
<gene>
    <name evidence="1" type="ORF">PILCRDRAFT_339713</name>
</gene>
<dbReference type="InParanoid" id="A0A0C3C7J2"/>
<keyword evidence="2" id="KW-1185">Reference proteome</keyword>
<organism evidence="1 2">
    <name type="scientific">Piloderma croceum (strain F 1598)</name>
    <dbReference type="NCBI Taxonomy" id="765440"/>
    <lineage>
        <taxon>Eukaryota</taxon>
        <taxon>Fungi</taxon>
        <taxon>Dikarya</taxon>
        <taxon>Basidiomycota</taxon>
        <taxon>Agaricomycotina</taxon>
        <taxon>Agaricomycetes</taxon>
        <taxon>Agaricomycetidae</taxon>
        <taxon>Atheliales</taxon>
        <taxon>Atheliaceae</taxon>
        <taxon>Piloderma</taxon>
    </lineage>
</organism>
<dbReference type="Proteomes" id="UP000054166">
    <property type="component" value="Unassembled WGS sequence"/>
</dbReference>
<evidence type="ECO:0000313" key="2">
    <source>
        <dbReference type="Proteomes" id="UP000054166"/>
    </source>
</evidence>
<sequence length="138" mass="15761">MLMATPSLMRTPDLVFNHVGSDIFRHLRISVSTRCGKRNRLAISRFTNSDLTHVYPTAEIQPYAVAFGDLQRCESHTSKPLEDMTTLSTDSLFHTKRHTGRDLLTVNTVRNHSEPQSHYNLLINLATVLMSVYYIVRT</sequence>
<name>A0A0C3C7J2_PILCF</name>
<reference evidence="1 2" key="1">
    <citation type="submission" date="2014-04" db="EMBL/GenBank/DDBJ databases">
        <authorList>
            <consortium name="DOE Joint Genome Institute"/>
            <person name="Kuo A."/>
            <person name="Tarkka M."/>
            <person name="Buscot F."/>
            <person name="Kohler A."/>
            <person name="Nagy L.G."/>
            <person name="Floudas D."/>
            <person name="Copeland A."/>
            <person name="Barry K.W."/>
            <person name="Cichocki N."/>
            <person name="Veneault-Fourrey C."/>
            <person name="LaButti K."/>
            <person name="Lindquist E.A."/>
            <person name="Lipzen A."/>
            <person name="Lundell T."/>
            <person name="Morin E."/>
            <person name="Murat C."/>
            <person name="Sun H."/>
            <person name="Tunlid A."/>
            <person name="Henrissat B."/>
            <person name="Grigoriev I.V."/>
            <person name="Hibbett D.S."/>
            <person name="Martin F."/>
            <person name="Nordberg H.P."/>
            <person name="Cantor M.N."/>
            <person name="Hua S.X."/>
        </authorList>
    </citation>
    <scope>NUCLEOTIDE SEQUENCE [LARGE SCALE GENOMIC DNA]</scope>
    <source>
        <strain evidence="1 2">F 1598</strain>
    </source>
</reference>
<protein>
    <submittedName>
        <fullName evidence="1">Uncharacterized protein</fullName>
    </submittedName>
</protein>
<evidence type="ECO:0000313" key="1">
    <source>
        <dbReference type="EMBL" id="KIM85622.1"/>
    </source>
</evidence>
<dbReference type="AlphaFoldDB" id="A0A0C3C7J2"/>
<dbReference type="HOGENOM" id="CLU_1856032_0_0_1"/>
<proteinExistence type="predicted"/>
<dbReference type="EMBL" id="KN832984">
    <property type="protein sequence ID" value="KIM85622.1"/>
    <property type="molecule type" value="Genomic_DNA"/>
</dbReference>